<dbReference type="InterPro" id="IPR012816">
    <property type="entry name" value="NADAR"/>
</dbReference>
<accession>A0AA35THB0</accession>
<dbReference type="Gene3D" id="1.10.357.40">
    <property type="entry name" value="YbiA-like"/>
    <property type="match status" value="1"/>
</dbReference>
<gene>
    <name evidence="2" type="ORF">GBAR_LOCUS26020</name>
</gene>
<proteinExistence type="predicted"/>
<dbReference type="SUPFAM" id="SSF143990">
    <property type="entry name" value="YbiA-like"/>
    <property type="match status" value="1"/>
</dbReference>
<organism evidence="2 3">
    <name type="scientific">Geodia barretti</name>
    <name type="common">Barrett's horny sponge</name>
    <dbReference type="NCBI Taxonomy" id="519541"/>
    <lineage>
        <taxon>Eukaryota</taxon>
        <taxon>Metazoa</taxon>
        <taxon>Porifera</taxon>
        <taxon>Demospongiae</taxon>
        <taxon>Heteroscleromorpha</taxon>
        <taxon>Tetractinellida</taxon>
        <taxon>Astrophorina</taxon>
        <taxon>Geodiidae</taxon>
        <taxon>Geodia</taxon>
    </lineage>
</organism>
<dbReference type="Pfam" id="PF08719">
    <property type="entry name" value="NADAR"/>
    <property type="match status" value="1"/>
</dbReference>
<comment type="caution">
    <text evidence="2">The sequence shown here is derived from an EMBL/GenBank/DDBJ whole genome shotgun (WGS) entry which is preliminary data.</text>
</comment>
<dbReference type="AlphaFoldDB" id="A0AA35THB0"/>
<dbReference type="NCBIfam" id="TIGR02464">
    <property type="entry name" value="ribofla_fusion"/>
    <property type="match status" value="1"/>
</dbReference>
<evidence type="ECO:0000313" key="3">
    <source>
        <dbReference type="Proteomes" id="UP001174909"/>
    </source>
</evidence>
<evidence type="ECO:0000313" key="2">
    <source>
        <dbReference type="EMBL" id="CAI8047092.1"/>
    </source>
</evidence>
<feature type="domain" description="NADAR" evidence="1">
    <location>
        <begin position="29"/>
        <end position="163"/>
    </location>
</feature>
<dbReference type="CDD" id="cd15457">
    <property type="entry name" value="NADAR"/>
    <property type="match status" value="1"/>
</dbReference>
<keyword evidence="3" id="KW-1185">Reference proteome</keyword>
<dbReference type="Proteomes" id="UP001174909">
    <property type="component" value="Unassembled WGS sequence"/>
</dbReference>
<dbReference type="EMBL" id="CASHTH010003606">
    <property type="protein sequence ID" value="CAI8047092.1"/>
    <property type="molecule type" value="Genomic_DNA"/>
</dbReference>
<dbReference type="InterPro" id="IPR037238">
    <property type="entry name" value="YbiA-like_sf"/>
</dbReference>
<evidence type="ECO:0000259" key="1">
    <source>
        <dbReference type="Pfam" id="PF08719"/>
    </source>
</evidence>
<protein>
    <submittedName>
        <fullName evidence="2">N-glycosidase R617</fullName>
    </submittedName>
</protein>
<reference evidence="2" key="1">
    <citation type="submission" date="2023-03" db="EMBL/GenBank/DDBJ databases">
        <authorList>
            <person name="Steffen K."/>
            <person name="Cardenas P."/>
        </authorList>
    </citation>
    <scope>NUCLEOTIDE SEQUENCE</scope>
</reference>
<name>A0AA35THB0_GEOBA</name>
<sequence>MASSEESDQQKVGEAKAETGERFTFFFGAESPFSQWHSAVFAVDGVEYNCAEQYMMHRKAVLFADETLAAKIMASDHPRDQKALGRKVSNFNEETWKENCRDIVKRGNLAKFSQNDDLRAELMKTRGTTLVEAAPGDTVWGIGLSATNWKAQHRQRWRGKKSVG</sequence>